<accession>A0ABP8R470</accession>
<evidence type="ECO:0000313" key="6">
    <source>
        <dbReference type="Proteomes" id="UP001500503"/>
    </source>
</evidence>
<comment type="caution">
    <text evidence="5">The sequence shown here is derived from an EMBL/GenBank/DDBJ whole genome shotgun (WGS) entry which is preliminary data.</text>
</comment>
<evidence type="ECO:0000256" key="3">
    <source>
        <dbReference type="ARBA" id="ARBA00022801"/>
    </source>
</evidence>
<dbReference type="RefSeq" id="WP_345474811.1">
    <property type="nucleotide sequence ID" value="NZ_BAABHF010000058.1"/>
</dbReference>
<evidence type="ECO:0000256" key="4">
    <source>
        <dbReference type="ARBA" id="ARBA00023157"/>
    </source>
</evidence>
<dbReference type="EMBL" id="BAABHF010000058">
    <property type="protein sequence ID" value="GAA4517598.1"/>
    <property type="molecule type" value="Genomic_DNA"/>
</dbReference>
<keyword evidence="2" id="KW-0732">Signal</keyword>
<protein>
    <recommendedName>
        <fullName evidence="7">Transposase</fullName>
    </recommendedName>
</protein>
<gene>
    <name evidence="5" type="ORF">GCM10023191_090330</name>
</gene>
<sequence length="72" mass="7727">MERPDQPGRGRRYILLAGRLPLIHRAVLAACDGLDGLKDGLIGDPRRCDFDPGTLLCRAGQDPATCLSPSPT</sequence>
<keyword evidence="1" id="KW-0719">Serine esterase</keyword>
<name>A0ABP8R470_9ACTN</name>
<evidence type="ECO:0000313" key="5">
    <source>
        <dbReference type="EMBL" id="GAA4517598.1"/>
    </source>
</evidence>
<reference evidence="6" key="1">
    <citation type="journal article" date="2019" name="Int. J. Syst. Evol. Microbiol.">
        <title>The Global Catalogue of Microorganisms (GCM) 10K type strain sequencing project: providing services to taxonomists for standard genome sequencing and annotation.</title>
        <authorList>
            <consortium name="The Broad Institute Genomics Platform"/>
            <consortium name="The Broad Institute Genome Sequencing Center for Infectious Disease"/>
            <person name="Wu L."/>
            <person name="Ma J."/>
        </authorList>
    </citation>
    <scope>NUCLEOTIDE SEQUENCE [LARGE SCALE GENOMIC DNA]</scope>
    <source>
        <strain evidence="6">JCM 17933</strain>
    </source>
</reference>
<keyword evidence="4" id="KW-1015">Disulfide bond</keyword>
<dbReference type="PANTHER" id="PTHR33938">
    <property type="entry name" value="FERULOYL ESTERASE B-RELATED"/>
    <property type="match status" value="1"/>
</dbReference>
<evidence type="ECO:0000256" key="2">
    <source>
        <dbReference type="ARBA" id="ARBA00022729"/>
    </source>
</evidence>
<dbReference type="Proteomes" id="UP001500503">
    <property type="component" value="Unassembled WGS sequence"/>
</dbReference>
<evidence type="ECO:0000256" key="1">
    <source>
        <dbReference type="ARBA" id="ARBA00022487"/>
    </source>
</evidence>
<keyword evidence="6" id="KW-1185">Reference proteome</keyword>
<proteinExistence type="predicted"/>
<organism evidence="5 6">
    <name type="scientific">Actinoallomurus oryzae</name>
    <dbReference type="NCBI Taxonomy" id="502180"/>
    <lineage>
        <taxon>Bacteria</taxon>
        <taxon>Bacillati</taxon>
        <taxon>Actinomycetota</taxon>
        <taxon>Actinomycetes</taxon>
        <taxon>Streptosporangiales</taxon>
        <taxon>Thermomonosporaceae</taxon>
        <taxon>Actinoallomurus</taxon>
    </lineage>
</organism>
<dbReference type="Pfam" id="PF07519">
    <property type="entry name" value="Tannase"/>
    <property type="match status" value="1"/>
</dbReference>
<keyword evidence="3" id="KW-0378">Hydrolase</keyword>
<dbReference type="PANTHER" id="PTHR33938:SF15">
    <property type="entry name" value="FERULOYL ESTERASE B-RELATED"/>
    <property type="match status" value="1"/>
</dbReference>
<dbReference type="InterPro" id="IPR011118">
    <property type="entry name" value="Tannase/feruloyl_esterase"/>
</dbReference>
<evidence type="ECO:0008006" key="7">
    <source>
        <dbReference type="Google" id="ProtNLM"/>
    </source>
</evidence>